<feature type="active site" description="Proton donor" evidence="8">
    <location>
        <position position="342"/>
    </location>
</feature>
<dbReference type="CDD" id="cd06562">
    <property type="entry name" value="GH20_HexA_HexB-like"/>
    <property type="match status" value="1"/>
</dbReference>
<dbReference type="GO" id="GO:0005975">
    <property type="term" value="P:carbohydrate metabolic process"/>
    <property type="evidence" value="ECO:0007669"/>
    <property type="project" value="InterPro"/>
</dbReference>
<dbReference type="Gene3D" id="3.30.379.10">
    <property type="entry name" value="Chitobiase/beta-hexosaminidase domain 2-like"/>
    <property type="match status" value="1"/>
</dbReference>
<evidence type="ECO:0000256" key="1">
    <source>
        <dbReference type="ARBA" id="ARBA00001231"/>
    </source>
</evidence>
<dbReference type="InterPro" id="IPR029019">
    <property type="entry name" value="HEX_eukaryotic_N"/>
</dbReference>
<evidence type="ECO:0000313" key="12">
    <source>
        <dbReference type="Proteomes" id="UP000612746"/>
    </source>
</evidence>
<dbReference type="EC" id="3.2.1.52" evidence="7"/>
<evidence type="ECO:0000313" key="11">
    <source>
        <dbReference type="EMBL" id="KAG2186547.1"/>
    </source>
</evidence>
<evidence type="ECO:0000256" key="3">
    <source>
        <dbReference type="ARBA" id="ARBA00022729"/>
    </source>
</evidence>
<keyword evidence="12" id="KW-1185">Reference proteome</keyword>
<keyword evidence="6 7" id="KW-0326">Glycosidase</keyword>
<keyword evidence="5" id="KW-0325">Glycoprotein</keyword>
<evidence type="ECO:0000259" key="9">
    <source>
        <dbReference type="Pfam" id="PF00728"/>
    </source>
</evidence>
<dbReference type="PANTHER" id="PTHR22600">
    <property type="entry name" value="BETA-HEXOSAMINIDASE"/>
    <property type="match status" value="1"/>
</dbReference>
<dbReference type="SUPFAM" id="SSF55545">
    <property type="entry name" value="beta-N-acetylhexosaminidase-like domain"/>
    <property type="match status" value="1"/>
</dbReference>
<dbReference type="PRINTS" id="PR00738">
    <property type="entry name" value="GLHYDRLASE20"/>
</dbReference>
<organism evidence="11 12">
    <name type="scientific">Umbelopsis vinacea</name>
    <dbReference type="NCBI Taxonomy" id="44442"/>
    <lineage>
        <taxon>Eukaryota</taxon>
        <taxon>Fungi</taxon>
        <taxon>Fungi incertae sedis</taxon>
        <taxon>Mucoromycota</taxon>
        <taxon>Mucoromycotina</taxon>
        <taxon>Umbelopsidomycetes</taxon>
        <taxon>Umbelopsidales</taxon>
        <taxon>Umbelopsidaceae</taxon>
        <taxon>Umbelopsis</taxon>
    </lineage>
</organism>
<dbReference type="PIRSF" id="PIRSF001093">
    <property type="entry name" value="B-hxosamndse_ab_euk"/>
    <property type="match status" value="1"/>
</dbReference>
<dbReference type="Gene3D" id="3.20.20.80">
    <property type="entry name" value="Glycosidases"/>
    <property type="match status" value="1"/>
</dbReference>
<accession>A0A8H7ULW1</accession>
<evidence type="ECO:0000256" key="8">
    <source>
        <dbReference type="PIRSR" id="PIRSR001093-1"/>
    </source>
</evidence>
<feature type="domain" description="Glycoside hydrolase family 20 catalytic" evidence="9">
    <location>
        <begin position="174"/>
        <end position="550"/>
    </location>
</feature>
<sequence length="614" mass="68945">MKVAVISAAITTALFAVPSAAIIDTFLWPIPQSLSWGDGKLNIDNSFKFDAPNVPELQDAVARYKKLIWKERWTSVQVPFGNATTHNHASHGKLKSISISIKDKKADLTPDVDESYTIDIPENASTGTITAQTIWGAMHGLETFSQLVKATSDSHDAGLYVAKTPVKIKDGPKFPYRGIMLDTARNFYSVDDILRTIDGMSYNKMNVLHWHITDSQSFPLLLESVPELGDKGAYTLHGKRLGYTKKDVKRIIKYARARGVRVVPELDMPAHTASWKGVEGITTCTEQFYLDPTNDWGNRYANEPTAGQLNPINPKTYEIVNKVIDEVTSWFDDEYYHGGGDEPVNHCWQDDKGVSDYMKKNNVTGDDLLQTFLKKELATIKKNKKTAILWEDAVTSLHLDIPKETILQVWTGSVKDAVQAGHKVIASSYNFFYLDCRSGNWNGNDTTVDEQVAPTVPEKLQDYINNNFPDWAGNLIASPNYGGVAGDWCAPFKSWQRVYSYDVTYQLTKEEAKSVLGGEVALWSEQSDSMTLDMKLWPRAAAAAEMLWSGRYDSTGKQRDIGEAQPRMFDWRYRLVERGLRAEPIQPLWCGKNPHGCDLNYPWVFTHPNDGGGY</sequence>
<dbReference type="Pfam" id="PF14845">
    <property type="entry name" value="Glycohydro_20b2"/>
    <property type="match status" value="1"/>
</dbReference>
<gene>
    <name evidence="11" type="ORF">INT44_002771</name>
</gene>
<keyword evidence="3" id="KW-0732">Signal</keyword>
<dbReference type="AlphaFoldDB" id="A0A8H7ULW1"/>
<dbReference type="SUPFAM" id="SSF51445">
    <property type="entry name" value="(Trans)glycosidases"/>
    <property type="match status" value="1"/>
</dbReference>
<reference evidence="11" key="1">
    <citation type="submission" date="2020-12" db="EMBL/GenBank/DDBJ databases">
        <title>Metabolic potential, ecology and presence of endohyphal bacteria is reflected in genomic diversity of Mucoromycotina.</title>
        <authorList>
            <person name="Muszewska A."/>
            <person name="Okrasinska A."/>
            <person name="Steczkiewicz K."/>
            <person name="Drgas O."/>
            <person name="Orlowska M."/>
            <person name="Perlinska-Lenart U."/>
            <person name="Aleksandrzak-Piekarczyk T."/>
            <person name="Szatraj K."/>
            <person name="Zielenkiewicz U."/>
            <person name="Pilsyk S."/>
            <person name="Malc E."/>
            <person name="Mieczkowski P."/>
            <person name="Kruszewska J.S."/>
            <person name="Biernat P."/>
            <person name="Pawlowska J."/>
        </authorList>
    </citation>
    <scope>NUCLEOTIDE SEQUENCE</scope>
    <source>
        <strain evidence="11">WA0000051536</strain>
    </source>
</reference>
<dbReference type="GO" id="GO:0004563">
    <property type="term" value="F:beta-N-acetylhexosaminidase activity"/>
    <property type="evidence" value="ECO:0007669"/>
    <property type="project" value="UniProtKB-EC"/>
</dbReference>
<dbReference type="GO" id="GO:0016020">
    <property type="term" value="C:membrane"/>
    <property type="evidence" value="ECO:0007669"/>
    <property type="project" value="TreeGrafter"/>
</dbReference>
<evidence type="ECO:0000256" key="4">
    <source>
        <dbReference type="ARBA" id="ARBA00022801"/>
    </source>
</evidence>
<evidence type="ECO:0000259" key="10">
    <source>
        <dbReference type="Pfam" id="PF14845"/>
    </source>
</evidence>
<comment type="catalytic activity">
    <reaction evidence="1 7">
        <text>Hydrolysis of terminal non-reducing N-acetyl-D-hexosamine residues in N-acetyl-beta-D-hexosaminides.</text>
        <dbReference type="EC" id="3.2.1.52"/>
    </reaction>
</comment>
<dbReference type="Pfam" id="PF00728">
    <property type="entry name" value="Glyco_hydro_20"/>
    <property type="match status" value="1"/>
</dbReference>
<evidence type="ECO:0000256" key="6">
    <source>
        <dbReference type="ARBA" id="ARBA00023295"/>
    </source>
</evidence>
<dbReference type="Proteomes" id="UP000612746">
    <property type="component" value="Unassembled WGS sequence"/>
</dbReference>
<dbReference type="OrthoDB" id="428480at2759"/>
<dbReference type="InterPro" id="IPR015883">
    <property type="entry name" value="Glyco_hydro_20_cat"/>
</dbReference>
<dbReference type="InterPro" id="IPR025705">
    <property type="entry name" value="Beta_hexosaminidase_sua/sub"/>
</dbReference>
<comment type="caution">
    <text evidence="11">The sequence shown here is derived from an EMBL/GenBank/DDBJ whole genome shotgun (WGS) entry which is preliminary data.</text>
</comment>
<dbReference type="PANTHER" id="PTHR22600:SF26">
    <property type="entry name" value="BETA-N-ACETYLHEXOSAMINIDASE"/>
    <property type="match status" value="1"/>
</dbReference>
<proteinExistence type="inferred from homology"/>
<dbReference type="GO" id="GO:0030203">
    <property type="term" value="P:glycosaminoglycan metabolic process"/>
    <property type="evidence" value="ECO:0007669"/>
    <property type="project" value="TreeGrafter"/>
</dbReference>
<evidence type="ECO:0000256" key="7">
    <source>
        <dbReference type="PIRNR" id="PIRNR001093"/>
    </source>
</evidence>
<name>A0A8H7ULW1_9FUNG</name>
<evidence type="ECO:0000256" key="5">
    <source>
        <dbReference type="ARBA" id="ARBA00023180"/>
    </source>
</evidence>
<evidence type="ECO:0000256" key="2">
    <source>
        <dbReference type="ARBA" id="ARBA00006285"/>
    </source>
</evidence>
<dbReference type="InterPro" id="IPR029018">
    <property type="entry name" value="Hex-like_dom2"/>
</dbReference>
<protein>
    <recommendedName>
        <fullName evidence="7">Beta-hexosaminidase</fullName>
        <ecNumber evidence="7">3.2.1.52</ecNumber>
    </recommendedName>
</protein>
<keyword evidence="4 7" id="KW-0378">Hydrolase</keyword>
<dbReference type="EMBL" id="JAEPRA010000004">
    <property type="protein sequence ID" value="KAG2186547.1"/>
    <property type="molecule type" value="Genomic_DNA"/>
</dbReference>
<comment type="similarity">
    <text evidence="2 7">Belongs to the glycosyl hydrolase 20 family.</text>
</comment>
<feature type="domain" description="Beta-hexosaminidase eukaryotic type N-terminal" evidence="10">
    <location>
        <begin position="27"/>
        <end position="147"/>
    </location>
</feature>
<dbReference type="InterPro" id="IPR017853">
    <property type="entry name" value="GH"/>
</dbReference>